<organism evidence="3 4">
    <name type="scientific">Candidatus Danuiimicrobium aquiferis</name>
    <dbReference type="NCBI Taxonomy" id="1801832"/>
    <lineage>
        <taxon>Bacteria</taxon>
        <taxon>Pseudomonadati</taxon>
        <taxon>Candidatus Omnitrophota</taxon>
        <taxon>Candidatus Danuiimicrobium</taxon>
    </lineage>
</organism>
<dbReference type="AlphaFoldDB" id="A0A1G1KYG6"/>
<dbReference type="Gene3D" id="3.90.550.10">
    <property type="entry name" value="Spore Coat Polysaccharide Biosynthesis Protein SpsA, Chain A"/>
    <property type="match status" value="1"/>
</dbReference>
<sequence>MKISIFLITYNEETQIERTLNTLKWADEIVVVDGGSNDRTAEICKRFPVFFYTRKFDSFDCQKNYALSKTSNEWVLSIDADEIVSPELSKEILEVINENRPDDGFTVLRQNIFLNRPLRFGGQGMERVLRLFRKSKGKFWGHVHETVHIDGPVGHLSGVLIHNSIPTLKEYYRKLVLYTDMESVSVVEENRVPNFIMALLGPPIKFVLNYVIKGGFLDNKEGFLYHALSCCYGWIRNFKAYRLLIRKRKKH</sequence>
<reference evidence="3 4" key="1">
    <citation type="journal article" date="2016" name="Nat. Commun.">
        <title>Thousands of microbial genomes shed light on interconnected biogeochemical processes in an aquifer system.</title>
        <authorList>
            <person name="Anantharaman K."/>
            <person name="Brown C.T."/>
            <person name="Hug L.A."/>
            <person name="Sharon I."/>
            <person name="Castelle C.J."/>
            <person name="Probst A.J."/>
            <person name="Thomas B.C."/>
            <person name="Singh A."/>
            <person name="Wilkins M.J."/>
            <person name="Karaoz U."/>
            <person name="Brodie E.L."/>
            <person name="Williams K.H."/>
            <person name="Hubbard S.S."/>
            <person name="Banfield J.F."/>
        </authorList>
    </citation>
    <scope>NUCLEOTIDE SEQUENCE [LARGE SCALE GENOMIC DNA]</scope>
</reference>
<comment type="similarity">
    <text evidence="1">Belongs to the glycosyltransferase 2 family. WaaE/KdtX subfamily.</text>
</comment>
<feature type="domain" description="Glycosyltransferase 2-like" evidence="2">
    <location>
        <begin position="4"/>
        <end position="116"/>
    </location>
</feature>
<gene>
    <name evidence="3" type="ORF">A3G33_06855</name>
</gene>
<name>A0A1G1KYG6_9BACT</name>
<proteinExistence type="inferred from homology"/>
<protein>
    <recommendedName>
        <fullName evidence="2">Glycosyltransferase 2-like domain-containing protein</fullName>
    </recommendedName>
</protein>
<evidence type="ECO:0000313" key="4">
    <source>
        <dbReference type="Proteomes" id="UP000178187"/>
    </source>
</evidence>
<dbReference type="PANTHER" id="PTHR43630:SF2">
    <property type="entry name" value="GLYCOSYLTRANSFERASE"/>
    <property type="match status" value="1"/>
</dbReference>
<dbReference type="Pfam" id="PF00535">
    <property type="entry name" value="Glycos_transf_2"/>
    <property type="match status" value="1"/>
</dbReference>
<comment type="caution">
    <text evidence="3">The sequence shown here is derived from an EMBL/GenBank/DDBJ whole genome shotgun (WGS) entry which is preliminary data.</text>
</comment>
<dbReference type="PANTHER" id="PTHR43630">
    <property type="entry name" value="POLY-BETA-1,6-N-ACETYL-D-GLUCOSAMINE SYNTHASE"/>
    <property type="match status" value="1"/>
</dbReference>
<dbReference type="SUPFAM" id="SSF53448">
    <property type="entry name" value="Nucleotide-diphospho-sugar transferases"/>
    <property type="match status" value="1"/>
</dbReference>
<accession>A0A1G1KYG6</accession>
<dbReference type="Proteomes" id="UP000178187">
    <property type="component" value="Unassembled WGS sequence"/>
</dbReference>
<dbReference type="CDD" id="cd02511">
    <property type="entry name" value="Beta4Glucosyltransferase"/>
    <property type="match status" value="1"/>
</dbReference>
<evidence type="ECO:0000256" key="1">
    <source>
        <dbReference type="ARBA" id="ARBA00038494"/>
    </source>
</evidence>
<dbReference type="InterPro" id="IPR001173">
    <property type="entry name" value="Glyco_trans_2-like"/>
</dbReference>
<dbReference type="InterPro" id="IPR029044">
    <property type="entry name" value="Nucleotide-diphossugar_trans"/>
</dbReference>
<dbReference type="EMBL" id="MHFR01000037">
    <property type="protein sequence ID" value="OGW97950.1"/>
    <property type="molecule type" value="Genomic_DNA"/>
</dbReference>
<evidence type="ECO:0000313" key="3">
    <source>
        <dbReference type="EMBL" id="OGW97950.1"/>
    </source>
</evidence>
<evidence type="ECO:0000259" key="2">
    <source>
        <dbReference type="Pfam" id="PF00535"/>
    </source>
</evidence>